<keyword evidence="6" id="KW-0560">Oxidoreductase</keyword>
<proteinExistence type="inferred from homology"/>
<dbReference type="Pfam" id="PF13450">
    <property type="entry name" value="NAD_binding_8"/>
    <property type="match status" value="1"/>
</dbReference>
<keyword evidence="3" id="KW-0153">Cholesterol metabolism</keyword>
<keyword evidence="8" id="KW-1207">Sterol metabolism</keyword>
<dbReference type="Gene3D" id="3.50.50.60">
    <property type="entry name" value="FAD/NAD(P)-binding domain"/>
    <property type="match status" value="1"/>
</dbReference>
<comment type="caution">
    <text evidence="18">The sequence shown here is derived from an EMBL/GenBank/DDBJ whole genome shotgun (WGS) entry which is preliminary data.</text>
</comment>
<comment type="similarity">
    <text evidence="2">Belongs to the GMC oxidoreductase family.</text>
</comment>
<dbReference type="EMBL" id="JBHSPR010000012">
    <property type="protein sequence ID" value="MFC6018024.1"/>
    <property type="molecule type" value="Genomic_DNA"/>
</dbReference>
<evidence type="ECO:0000256" key="5">
    <source>
        <dbReference type="ARBA" id="ARBA00022827"/>
    </source>
</evidence>
<keyword evidence="4" id="KW-0285">Flavoprotein</keyword>
<dbReference type="InterPro" id="IPR036188">
    <property type="entry name" value="FAD/NAD-bd_sf"/>
</dbReference>
<dbReference type="EC" id="1.1.3.6" evidence="13"/>
<comment type="cofactor">
    <cofactor evidence="1">
        <name>FAD</name>
        <dbReference type="ChEBI" id="CHEBI:57692"/>
    </cofactor>
</comment>
<keyword evidence="7" id="KW-0443">Lipid metabolism</keyword>
<dbReference type="PANTHER" id="PTHR47470:SF1">
    <property type="entry name" value="FAD-DEPENDENT OXIDOREDUCTASE 2 FAD BINDING DOMAIN-CONTAINING PROTEIN"/>
    <property type="match status" value="1"/>
</dbReference>
<organism evidence="18 19">
    <name type="scientific">Plantactinospora solaniradicis</name>
    <dbReference type="NCBI Taxonomy" id="1723736"/>
    <lineage>
        <taxon>Bacteria</taxon>
        <taxon>Bacillati</taxon>
        <taxon>Actinomycetota</taxon>
        <taxon>Actinomycetes</taxon>
        <taxon>Micromonosporales</taxon>
        <taxon>Micromonosporaceae</taxon>
        <taxon>Plantactinospora</taxon>
    </lineage>
</organism>
<dbReference type="Gene3D" id="3.30.410.10">
    <property type="entry name" value="Cholesterol Oxidase, domain 2"/>
    <property type="match status" value="1"/>
</dbReference>
<feature type="domain" description="Glucose-methanol-choline oxidoreductase C-terminal" evidence="17">
    <location>
        <begin position="460"/>
        <end position="514"/>
    </location>
</feature>
<dbReference type="InterPro" id="IPR052542">
    <property type="entry name" value="Cholesterol_Oxidase"/>
</dbReference>
<dbReference type="InterPro" id="IPR007867">
    <property type="entry name" value="GMC_OxRtase_C"/>
</dbReference>
<reference evidence="19" key="1">
    <citation type="journal article" date="2019" name="Int. J. Syst. Evol. Microbiol.">
        <title>The Global Catalogue of Microorganisms (GCM) 10K type strain sequencing project: providing services to taxonomists for standard genome sequencing and annotation.</title>
        <authorList>
            <consortium name="The Broad Institute Genomics Platform"/>
            <consortium name="The Broad Institute Genome Sequencing Center for Infectious Disease"/>
            <person name="Wu L."/>
            <person name="Ma J."/>
        </authorList>
    </citation>
    <scope>NUCLEOTIDE SEQUENCE [LARGE SCALE GENOMIC DNA]</scope>
    <source>
        <strain evidence="19">ZS-35-S2</strain>
    </source>
</reference>
<evidence type="ECO:0000256" key="8">
    <source>
        <dbReference type="ARBA" id="ARBA00023166"/>
    </source>
</evidence>
<evidence type="ECO:0000256" key="11">
    <source>
        <dbReference type="ARBA" id="ARBA00038856"/>
    </source>
</evidence>
<sequence length="763" mass="82771">MHDAPEYLARDRYEALVIGSGFGGAVAVCRLAQAGIDVAVVERGRRWPAGSFPRDLSRLDDGWLWLCNHGLYDALPLNDILAVRAAGYGGGSLVYANVAARSPQAVFAGWPAPYSRAHLEPFYDLAAHMLDVSPVPTDRDLPPKTRLMAEAATRLGHRDGFFHPNLAITFDDRGPGQTNQFGVPQRGCTYCGQCDIGCNVGAKNSLDHNYLALAERAGAEVGTRTEAVWIGATDDRGYRVRLREYGHPGTGKQGTEREVTARYVFLCAGALGSTEVLLRSRDQYGTLPDLPATLGSRFSGNGDFLSFGRDLGADFAPSVGPTITTASVIRGGDPDDERWFVIEEGGYSEHIAELVRSMHLPSYLADHMNRSARTVIATAQTFAGHLRTDRTAVLLAMGRDRADGRIELRGKHHRLRVVWDTTRNDPLYTDEQVVSGAVIRALGGTPFAPPTWRMFRQPVTVHNLGGVPMGDDPRHGAASPDGEVFGHPGLYVLDGALLPDATAGNPSLTITAVAERCIEIAIRRITADPAWQAPQHADAAPRPAPEDAAVQAVAARSPARRRTAGVRFTETMTGTVRLPAAADETRPSRAAQLRLTVAIPDLQAMIDDPAHAAELYGTVRVTGLTARPAMVSGGRLHLLATVDGGPERTMTYHLPFTDDTDRPWLLLGTKHVRRRRRNDPWRATTRLAVAVVDPDKRYDAIEPTGRMTISLPEVVRLLSSLRTTGGGGAGTVARFGRFFTGQVARSYLQPNRGRRDRAAARTR</sequence>
<dbReference type="Pfam" id="PF05199">
    <property type="entry name" value="GMC_oxred_C"/>
    <property type="match status" value="1"/>
</dbReference>
<dbReference type="SUPFAM" id="SSF51905">
    <property type="entry name" value="FAD/NAD(P)-binding domain"/>
    <property type="match status" value="1"/>
</dbReference>
<evidence type="ECO:0000256" key="4">
    <source>
        <dbReference type="ARBA" id="ARBA00022630"/>
    </source>
</evidence>
<name>A0ABW1KAM2_9ACTN</name>
<keyword evidence="19" id="KW-1185">Reference proteome</keyword>
<evidence type="ECO:0000256" key="6">
    <source>
        <dbReference type="ARBA" id="ARBA00023002"/>
    </source>
</evidence>
<evidence type="ECO:0000256" key="2">
    <source>
        <dbReference type="ARBA" id="ARBA00010790"/>
    </source>
</evidence>
<evidence type="ECO:0000256" key="15">
    <source>
        <dbReference type="ARBA" id="ARBA00049778"/>
    </source>
</evidence>
<keyword evidence="10" id="KW-0413">Isomerase</keyword>
<accession>A0ABW1KAM2</accession>
<evidence type="ECO:0000256" key="10">
    <source>
        <dbReference type="ARBA" id="ARBA00023235"/>
    </source>
</evidence>
<dbReference type="Pfam" id="PF00732">
    <property type="entry name" value="GMC_oxred_N"/>
    <property type="match status" value="1"/>
</dbReference>
<dbReference type="EC" id="5.3.3.1" evidence="11"/>
<dbReference type="RefSeq" id="WP_377422959.1">
    <property type="nucleotide sequence ID" value="NZ_JBHSPR010000012.1"/>
</dbReference>
<dbReference type="Proteomes" id="UP001596203">
    <property type="component" value="Unassembled WGS sequence"/>
</dbReference>
<evidence type="ECO:0000256" key="13">
    <source>
        <dbReference type="ARBA" id="ARBA00049723"/>
    </source>
</evidence>
<evidence type="ECO:0000259" key="16">
    <source>
        <dbReference type="Pfam" id="PF00732"/>
    </source>
</evidence>
<comment type="pathway">
    <text evidence="12">Steroid metabolism; cholesterol degradation.</text>
</comment>
<evidence type="ECO:0000256" key="14">
    <source>
        <dbReference type="ARBA" id="ARBA00049744"/>
    </source>
</evidence>
<evidence type="ECO:0000256" key="9">
    <source>
        <dbReference type="ARBA" id="ARBA00023221"/>
    </source>
</evidence>
<keyword evidence="9" id="KW-0753">Steroid metabolism</keyword>
<evidence type="ECO:0000313" key="19">
    <source>
        <dbReference type="Proteomes" id="UP001596203"/>
    </source>
</evidence>
<feature type="domain" description="Glucose-methanol-choline oxidoreductase N-terminal" evidence="16">
    <location>
        <begin position="186"/>
        <end position="280"/>
    </location>
</feature>
<gene>
    <name evidence="18" type="ORF">ACFP2T_17620</name>
</gene>
<evidence type="ECO:0000259" key="17">
    <source>
        <dbReference type="Pfam" id="PF05199"/>
    </source>
</evidence>
<protein>
    <recommendedName>
        <fullName evidence="14">Cholesterol oxidase</fullName>
        <ecNumber evidence="13">1.1.3.6</ecNumber>
        <ecNumber evidence="11">5.3.3.1</ecNumber>
    </recommendedName>
    <alternativeName>
        <fullName evidence="15">Cholesterol isomerase</fullName>
    </alternativeName>
</protein>
<evidence type="ECO:0000256" key="7">
    <source>
        <dbReference type="ARBA" id="ARBA00023098"/>
    </source>
</evidence>
<dbReference type="InterPro" id="IPR000172">
    <property type="entry name" value="GMC_OxRdtase_N"/>
</dbReference>
<evidence type="ECO:0000313" key="18">
    <source>
        <dbReference type="EMBL" id="MFC6018024.1"/>
    </source>
</evidence>
<dbReference type="PANTHER" id="PTHR47470">
    <property type="entry name" value="CHOLESTEROL OXIDASE"/>
    <property type="match status" value="1"/>
</dbReference>
<evidence type="ECO:0000256" key="3">
    <source>
        <dbReference type="ARBA" id="ARBA00022548"/>
    </source>
</evidence>
<keyword evidence="5" id="KW-0274">FAD</keyword>
<evidence type="ECO:0000256" key="1">
    <source>
        <dbReference type="ARBA" id="ARBA00001974"/>
    </source>
</evidence>
<evidence type="ECO:0000256" key="12">
    <source>
        <dbReference type="ARBA" id="ARBA00049645"/>
    </source>
</evidence>